<proteinExistence type="predicted"/>
<gene>
    <name evidence="1" type="ORF">SCFA_1150005</name>
</gene>
<sequence length="36" mass="3858">MGEKCLTLIGTEGRAGKKVIANFLMISTYSGVLKNI</sequence>
<evidence type="ECO:0000313" key="1">
    <source>
        <dbReference type="EMBL" id="VFU11807.1"/>
    </source>
</evidence>
<dbReference type="AlphaFoldDB" id="A0A485LVN6"/>
<name>A0A485LVN6_9ZZZZ</name>
<accession>A0A485LVN6</accession>
<protein>
    <submittedName>
        <fullName evidence="1">Uncharacterized protein</fullName>
    </submittedName>
</protein>
<reference evidence="1" key="1">
    <citation type="submission" date="2019-03" db="EMBL/GenBank/DDBJ databases">
        <authorList>
            <person name="Hao L."/>
        </authorList>
    </citation>
    <scope>NUCLEOTIDE SEQUENCE</scope>
</reference>
<organism evidence="1">
    <name type="scientific">anaerobic digester metagenome</name>
    <dbReference type="NCBI Taxonomy" id="1263854"/>
    <lineage>
        <taxon>unclassified sequences</taxon>
        <taxon>metagenomes</taxon>
        <taxon>ecological metagenomes</taxon>
    </lineage>
</organism>
<dbReference type="EMBL" id="CAADRM010000019">
    <property type="protein sequence ID" value="VFU11807.1"/>
    <property type="molecule type" value="Genomic_DNA"/>
</dbReference>